<organism evidence="3 4">
    <name type="scientific">Paractinoplanes ovalisporus</name>
    <dbReference type="NCBI Taxonomy" id="2810368"/>
    <lineage>
        <taxon>Bacteria</taxon>
        <taxon>Bacillati</taxon>
        <taxon>Actinomycetota</taxon>
        <taxon>Actinomycetes</taxon>
        <taxon>Micromonosporales</taxon>
        <taxon>Micromonosporaceae</taxon>
        <taxon>Paractinoplanes</taxon>
    </lineage>
</organism>
<feature type="domain" description="ParB/Spo0J HTH" evidence="2">
    <location>
        <begin position="171"/>
        <end position="253"/>
    </location>
</feature>
<protein>
    <recommendedName>
        <fullName evidence="2">ParB/Spo0J HTH domain-containing protein</fullName>
    </recommendedName>
</protein>
<dbReference type="InterPro" id="IPR041468">
    <property type="entry name" value="HTH_ParB/Spo0J"/>
</dbReference>
<evidence type="ECO:0000259" key="2">
    <source>
        <dbReference type="Pfam" id="PF17762"/>
    </source>
</evidence>
<comment type="caution">
    <text evidence="3">The sequence shown here is derived from an EMBL/GenBank/DDBJ whole genome shotgun (WGS) entry which is preliminary data.</text>
</comment>
<name>A0ABS2AUJ1_9ACTN</name>
<dbReference type="SUPFAM" id="SSF110849">
    <property type="entry name" value="ParB/Sulfiredoxin"/>
    <property type="match status" value="1"/>
</dbReference>
<keyword evidence="4" id="KW-1185">Reference proteome</keyword>
<sequence length="552" mass="61178">MTAVVNETSESFPTNNLAELEVQHTTGSELALSEPVLIGEAVDGPVHLNSTQGEQPLPFRAAVLDARFLHEPQGFKRAKMGDLSDLIASVRLFGVRAPLVVRSIGLHTPTNAAGEPIEGAEPVEHFAVVKGLRRRMAAIAAERFDLPCFIADTDDEIQLILQTLELNDHHKDLEGLEKAEAYQMLLDLGLSDQQIADARRVDVSQIRTAVKARSLPAAAQRALNAGTLDLVQTHALEEFADDPDGQNKLLEKLSNPYDFKHELSRLRERRAYAHHKELVKAQLVLEGVEVTPKPRGFGYDGTAERADLLVDSDGQPVDIETVKTQPGFRAFVEKDSGGQAQAVVYCDDPAERGYARRKPVPTAYRGLNSEEIAARELEAQQTRERAERLRLAAKVRREFIVAMFGTAKSARSLFVPALRAAMLGKSMNYSGDLDELYRALGGSDDEVLDGAGEDRLRRSLVAKYICTSEDNLEDLARPHRMWVNEERAVAWYDKLRDLGYPLTADEQDLYESWTADDTEMEPDQDTDEAMPPIPDVQLQVHADDDQDIPDAG</sequence>
<dbReference type="InterPro" id="IPR050336">
    <property type="entry name" value="Chromosome_partition/occlusion"/>
</dbReference>
<dbReference type="EMBL" id="JAENHP010000035">
    <property type="protein sequence ID" value="MBM2623410.1"/>
    <property type="molecule type" value="Genomic_DNA"/>
</dbReference>
<dbReference type="InterPro" id="IPR036086">
    <property type="entry name" value="ParB/Sulfiredoxin_sf"/>
</dbReference>
<feature type="region of interest" description="Disordered" evidence="1">
    <location>
        <begin position="511"/>
        <end position="552"/>
    </location>
</feature>
<feature type="compositionally biased region" description="Acidic residues" evidence="1">
    <location>
        <begin position="511"/>
        <end position="528"/>
    </location>
</feature>
<dbReference type="Gene3D" id="1.10.10.2830">
    <property type="match status" value="1"/>
</dbReference>
<accession>A0ABS2AUJ1</accession>
<reference evidence="3 4" key="1">
    <citation type="submission" date="2021-01" db="EMBL/GenBank/DDBJ databases">
        <title>Actinoplanes sp. nov. LDG1-06 isolated from lichen.</title>
        <authorList>
            <person name="Saeng-In P."/>
            <person name="Phongsopitanun W."/>
            <person name="Kanchanasin P."/>
            <person name="Yuki M."/>
            <person name="Kudo T."/>
            <person name="Ohkuma M."/>
            <person name="Tanasupawat S."/>
        </authorList>
    </citation>
    <scope>NUCLEOTIDE SEQUENCE [LARGE SCALE GENOMIC DNA]</scope>
    <source>
        <strain evidence="3 4">LDG1-06</strain>
    </source>
</reference>
<dbReference type="PANTHER" id="PTHR33375:SF7">
    <property type="entry name" value="CHROMOSOME 2-PARTITIONING PROTEIN PARB-RELATED"/>
    <property type="match status" value="1"/>
</dbReference>
<dbReference type="SUPFAM" id="SSF109709">
    <property type="entry name" value="KorB DNA-binding domain-like"/>
    <property type="match status" value="1"/>
</dbReference>
<gene>
    <name evidence="3" type="ORF">JIG36_48740</name>
</gene>
<dbReference type="PANTHER" id="PTHR33375">
    <property type="entry name" value="CHROMOSOME-PARTITIONING PROTEIN PARB-RELATED"/>
    <property type="match status" value="1"/>
</dbReference>
<evidence type="ECO:0000313" key="3">
    <source>
        <dbReference type="EMBL" id="MBM2623410.1"/>
    </source>
</evidence>
<proteinExistence type="predicted"/>
<dbReference type="RefSeq" id="WP_203383761.1">
    <property type="nucleotide sequence ID" value="NZ_JAENHP010000035.1"/>
</dbReference>
<evidence type="ECO:0000313" key="4">
    <source>
        <dbReference type="Proteomes" id="UP000632138"/>
    </source>
</evidence>
<dbReference type="Pfam" id="PF17762">
    <property type="entry name" value="HTH_ParB"/>
    <property type="match status" value="1"/>
</dbReference>
<dbReference type="Gene3D" id="3.90.1530.30">
    <property type="match status" value="1"/>
</dbReference>
<dbReference type="Proteomes" id="UP000632138">
    <property type="component" value="Unassembled WGS sequence"/>
</dbReference>
<evidence type="ECO:0000256" key="1">
    <source>
        <dbReference type="SAM" id="MobiDB-lite"/>
    </source>
</evidence>